<organism evidence="1 2">
    <name type="scientific">Pedobacter frigiditerrae</name>
    <dbReference type="NCBI Taxonomy" id="2530452"/>
    <lineage>
        <taxon>Bacteria</taxon>
        <taxon>Pseudomonadati</taxon>
        <taxon>Bacteroidota</taxon>
        <taxon>Sphingobacteriia</taxon>
        <taxon>Sphingobacteriales</taxon>
        <taxon>Sphingobacteriaceae</taxon>
        <taxon>Pedobacter</taxon>
    </lineage>
</organism>
<evidence type="ECO:0000313" key="1">
    <source>
        <dbReference type="EMBL" id="TCC93696.1"/>
    </source>
</evidence>
<dbReference type="Proteomes" id="UP000292884">
    <property type="component" value="Unassembled WGS sequence"/>
</dbReference>
<name>A0A4V2MJC5_9SPHI</name>
<accession>A0A4V2MJC5</accession>
<keyword evidence="2" id="KW-1185">Reference proteome</keyword>
<dbReference type="RefSeq" id="WP_131551562.1">
    <property type="nucleotide sequence ID" value="NZ_SJSK01000001.1"/>
</dbReference>
<gene>
    <name evidence="1" type="ORF">EZ428_02695</name>
</gene>
<proteinExistence type="predicted"/>
<sequence length="59" mass="6853">MEIKPDQLQSFIKLYEDEFNVLLTAKEAQFKASLLLQYVSFCIKPLAKVEETDINDMPD</sequence>
<reference evidence="1 2" key="1">
    <citation type="submission" date="2019-02" db="EMBL/GenBank/DDBJ databases">
        <title>Pedobacter sp. RP-1-13 sp. nov., isolated from Arctic soil.</title>
        <authorList>
            <person name="Dahal R.H."/>
        </authorList>
    </citation>
    <scope>NUCLEOTIDE SEQUENCE [LARGE SCALE GENOMIC DNA]</scope>
    <source>
        <strain evidence="1 2">RP-1-13</strain>
    </source>
</reference>
<dbReference type="EMBL" id="SJSK01000001">
    <property type="protein sequence ID" value="TCC93696.1"/>
    <property type="molecule type" value="Genomic_DNA"/>
</dbReference>
<protein>
    <submittedName>
        <fullName evidence="1">Uncharacterized protein</fullName>
    </submittedName>
</protein>
<dbReference type="AlphaFoldDB" id="A0A4V2MJC5"/>
<comment type="caution">
    <text evidence="1">The sequence shown here is derived from an EMBL/GenBank/DDBJ whole genome shotgun (WGS) entry which is preliminary data.</text>
</comment>
<evidence type="ECO:0000313" key="2">
    <source>
        <dbReference type="Proteomes" id="UP000292884"/>
    </source>
</evidence>